<dbReference type="Pfam" id="PF00535">
    <property type="entry name" value="Glycos_transf_2"/>
    <property type="match status" value="1"/>
</dbReference>
<proteinExistence type="predicted"/>
<organism evidence="3 4">
    <name type="scientific">Methanosphaera stadtmanae</name>
    <dbReference type="NCBI Taxonomy" id="2317"/>
    <lineage>
        <taxon>Archaea</taxon>
        <taxon>Methanobacteriati</taxon>
        <taxon>Methanobacteriota</taxon>
        <taxon>Methanomada group</taxon>
        <taxon>Methanobacteria</taxon>
        <taxon>Methanobacteriales</taxon>
        <taxon>Methanobacteriaceae</taxon>
        <taxon>Methanosphaera</taxon>
    </lineage>
</organism>
<feature type="domain" description="Glycosyltransferase 2-like" evidence="1">
    <location>
        <begin position="6"/>
        <end position="130"/>
    </location>
</feature>
<dbReference type="RefSeq" id="WP_112149301.1">
    <property type="nucleotide sequence ID" value="NZ_CAUHHK010000010.1"/>
</dbReference>
<dbReference type="InterPro" id="IPR029044">
    <property type="entry name" value="Nucleotide-diphossugar_trans"/>
</dbReference>
<dbReference type="EMBL" id="NGJK01000013">
    <property type="protein sequence ID" value="RAP03666.1"/>
    <property type="molecule type" value="Genomic_DNA"/>
</dbReference>
<dbReference type="CDD" id="cd00761">
    <property type="entry name" value="Glyco_tranf_GTA_type"/>
    <property type="match status" value="1"/>
</dbReference>
<evidence type="ECO:0000259" key="1">
    <source>
        <dbReference type="Pfam" id="PF00535"/>
    </source>
</evidence>
<dbReference type="Gene3D" id="3.90.550.10">
    <property type="entry name" value="Spore Coat Polysaccharide Biosynthesis Protein SpsA, Chain A"/>
    <property type="match status" value="1"/>
</dbReference>
<accession>A0A328Q7M1</accession>
<comment type="caution">
    <text evidence="3">The sequence shown here is derived from an EMBL/GenBank/DDBJ whole genome shotgun (WGS) entry which is preliminary data.</text>
</comment>
<evidence type="ECO:0000313" key="4">
    <source>
        <dbReference type="Proteomes" id="UP000248557"/>
    </source>
</evidence>
<dbReference type="Proteomes" id="UP000248557">
    <property type="component" value="Unassembled WGS sequence"/>
</dbReference>
<dbReference type="PANTHER" id="PTHR22916:SF3">
    <property type="entry name" value="UDP-GLCNAC:BETAGAL BETA-1,3-N-ACETYLGLUCOSAMINYLTRANSFERASE-LIKE PROTEIN 1"/>
    <property type="match status" value="1"/>
</dbReference>
<dbReference type="InterPro" id="IPR001173">
    <property type="entry name" value="Glyco_trans_2-like"/>
</dbReference>
<evidence type="ECO:0008006" key="5">
    <source>
        <dbReference type="Google" id="ProtNLM"/>
    </source>
</evidence>
<name>A0A328Q7M1_9EURY</name>
<protein>
    <recommendedName>
        <fullName evidence="5">Glycosyltransferase 2-like domain-containing protein</fullName>
    </recommendedName>
</protein>
<dbReference type="Pfam" id="PF13524">
    <property type="entry name" value="Glyco_trans_1_2"/>
    <property type="match status" value="1"/>
</dbReference>
<dbReference type="AlphaFoldDB" id="A0A328Q7M1"/>
<dbReference type="GO" id="GO:0016758">
    <property type="term" value="F:hexosyltransferase activity"/>
    <property type="evidence" value="ECO:0007669"/>
    <property type="project" value="UniProtKB-ARBA"/>
</dbReference>
<dbReference type="PANTHER" id="PTHR22916">
    <property type="entry name" value="GLYCOSYLTRANSFERASE"/>
    <property type="match status" value="1"/>
</dbReference>
<gene>
    <name evidence="3" type="ORF">CA615_01085</name>
</gene>
<sequence length="862" mass="100745">MHPFISVIIPVYNVQFTIESCFLSLKNQTIGFENLEIIFVDDCSTDNSPTIIGNYEKKYDNVKAIYSKENSGVAGKPRNMGMNIATAKYVMFLDPDDTFTVDACEVLYNEIEKSKADIVSGLHSKKNKFNNNEEIFPGLIINTFSDPEKSWSDRQGDVDVFKQKYPKHFYMDSIEDKFSVLGNFGLSSKIFNLDFIKSNNISFPEYIPGEDSVFLFNALINANGIAFINKIIYSYTTFRDGDNKSVSFQVDLDKNLGRIKAYSLMLEISEEKGIVDEYVHYILANKLTYFLKNFIIKPEYIPETDMSCIFDKGYDLFNEVNKRDNGVLSPEFKNIIENIANRNYDETITACYEYKRKYFSNSVKVNKKTIPFAKDMNVAVVLDPFTYNSYSNEFNAIPVEPENWHEKFEREDIDLFFCESAFSGVGEGNLVEGIAVENNYSPWGGKIGVNLIHGWDSRNQLMDILKYCKEHGIPTIFWNKEDPTSFDNPNYNFIDTALHFDYIFTTDEDSIIRYRARGHENVHVLLFASQINLFNPISTKRSNDIIFAGSWYNQFENRCKTMCDFFDKIINSKYGLKIYNRASDSTAENRMFPAKYDPFIYPKVSFDKMPSVYKESKMALNINTVTDSHTMFARRVYELMSSNTFILSNYSKGIYELFKDNVIYLDRIDSLDLSEEEISKICEENLYDVLQNHTYSNRFKYILNCIGFKYKESIEEVNIIYKAENDDEIDEIIADFNSIDYYYKNCFILSKNVNLKKSVENKDNNITFMDYENIYFLSENSSDENYFLFRNMDNKINSDFIKKALLHYKYLENNIGIKENNEKYVFNKTREYEDTLFNMSQFDNIIEVLLKYRINKFSVYNI</sequence>
<dbReference type="SUPFAM" id="SSF53448">
    <property type="entry name" value="Nucleotide-diphospho-sugar transferases"/>
    <property type="match status" value="1"/>
</dbReference>
<evidence type="ECO:0000259" key="2">
    <source>
        <dbReference type="Pfam" id="PF13524"/>
    </source>
</evidence>
<feature type="domain" description="Spore protein YkvP/CgeB glycosyl transferase-like" evidence="2">
    <location>
        <begin position="603"/>
        <end position="703"/>
    </location>
</feature>
<dbReference type="InterPro" id="IPR055259">
    <property type="entry name" value="YkvP/CgeB_Glyco_trans-like"/>
</dbReference>
<reference evidence="3 4" key="1">
    <citation type="submission" date="2017-05" db="EMBL/GenBank/DDBJ databases">
        <title>Host range expansion of the Methanosphaera genus to humans and monogastric animals involves recent and extensive reduction in genome content.</title>
        <authorList>
            <person name="Hoedt E.C."/>
            <person name="Volmer J.G."/>
            <person name="Parks D.H."/>
            <person name="Rosewarne C.P."/>
            <person name="Denman S.E."/>
            <person name="Mcsweeney C.S."/>
            <person name="O Cuiv P."/>
            <person name="Hugenholtz P."/>
            <person name="Tyson G.W."/>
            <person name="Morrison M."/>
        </authorList>
    </citation>
    <scope>NUCLEOTIDE SEQUENCE [LARGE SCALE GENOMIC DNA]</scope>
    <source>
        <strain evidence="3 4">PA5</strain>
    </source>
</reference>
<evidence type="ECO:0000313" key="3">
    <source>
        <dbReference type="EMBL" id="RAP03666.1"/>
    </source>
</evidence>